<sequence length="405" mass="45191">MPPTSLITRRFFLSIGTPASQSCCALSGTVLRRSQRQRYSKYNGTPRQPSRSTTTPNPSRRGPPRPSASGQPPRSNSGIQKFLLGFLGLAIVVPVTWYQFLAPTQDELRIFDPPRFTPFTIVAREQVSPTNVILTLRPATAPVESDPYISNWERGTWSVEFKQPELQIARSYTPLPPIASSQPGDLRFLIRKEHKGEVSSYLHGLSIGSNVQLRGPHSEVDLPKNVSDVLFLAGGTGIAPALQVAHTLLETRLVEEDALRIHIVWANRRWDECAGAKKLKPTASSLLWKAPEMPQEKIPPNALVRELEALQQKYPGHVTVDYVVDEEGTSIDQKRLMQLVKTNSEVKSQAQHERIDKRLLFVSGPEGFVGFLAGPKKWEDGKEGQGEIGGVIGKMRLRDWKVWKL</sequence>
<evidence type="ECO:0000256" key="1">
    <source>
        <dbReference type="ARBA" id="ARBA00001974"/>
    </source>
</evidence>
<keyword evidence="4" id="KW-0285">Flavoprotein</keyword>
<keyword evidence="9" id="KW-0812">Transmembrane</keyword>
<evidence type="ECO:0000256" key="6">
    <source>
        <dbReference type="ARBA" id="ARBA00023002"/>
    </source>
</evidence>
<dbReference type="InterPro" id="IPR017927">
    <property type="entry name" value="FAD-bd_FR_type"/>
</dbReference>
<dbReference type="InterPro" id="IPR008333">
    <property type="entry name" value="Cbr1-like_FAD-bd_dom"/>
</dbReference>
<dbReference type="Gene3D" id="3.40.50.80">
    <property type="entry name" value="Nucleotide-binding domain of ferredoxin-NADP reductase (FNR) module"/>
    <property type="match status" value="1"/>
</dbReference>
<keyword evidence="6" id="KW-0560">Oxidoreductase</keyword>
<evidence type="ECO:0000256" key="2">
    <source>
        <dbReference type="ARBA" id="ARBA00004370"/>
    </source>
</evidence>
<dbReference type="InterPro" id="IPR001834">
    <property type="entry name" value="CBR-like"/>
</dbReference>
<keyword evidence="7 9" id="KW-0472">Membrane</keyword>
<evidence type="ECO:0000256" key="4">
    <source>
        <dbReference type="ARBA" id="ARBA00022630"/>
    </source>
</evidence>
<feature type="transmembrane region" description="Helical" evidence="9">
    <location>
        <begin position="82"/>
        <end position="100"/>
    </location>
</feature>
<dbReference type="InterPro" id="IPR001433">
    <property type="entry name" value="OxRdtase_FAD/NAD-bd"/>
</dbReference>
<evidence type="ECO:0000313" key="12">
    <source>
        <dbReference type="Proteomes" id="UP001629113"/>
    </source>
</evidence>
<evidence type="ECO:0000256" key="8">
    <source>
        <dbReference type="SAM" id="MobiDB-lite"/>
    </source>
</evidence>
<reference evidence="11 12" key="1">
    <citation type="submission" date="2024-06" db="EMBL/GenBank/DDBJ databases">
        <title>Complete genome of Phlyctema vagabunda strain 19-DSS-EL-015.</title>
        <authorList>
            <person name="Fiorenzani C."/>
        </authorList>
    </citation>
    <scope>NUCLEOTIDE SEQUENCE [LARGE SCALE GENOMIC DNA]</scope>
    <source>
        <strain evidence="11 12">19-DSS-EL-015</strain>
    </source>
</reference>
<comment type="cofactor">
    <cofactor evidence="1">
        <name>FAD</name>
        <dbReference type="ChEBI" id="CHEBI:57692"/>
    </cofactor>
</comment>
<organism evidence="11 12">
    <name type="scientific">Phlyctema vagabunda</name>
    <dbReference type="NCBI Taxonomy" id="108571"/>
    <lineage>
        <taxon>Eukaryota</taxon>
        <taxon>Fungi</taxon>
        <taxon>Dikarya</taxon>
        <taxon>Ascomycota</taxon>
        <taxon>Pezizomycotina</taxon>
        <taxon>Leotiomycetes</taxon>
        <taxon>Helotiales</taxon>
        <taxon>Dermateaceae</taxon>
        <taxon>Phlyctema</taxon>
    </lineage>
</organism>
<comment type="subcellular location">
    <subcellularLocation>
        <location evidence="2">Membrane</location>
    </subcellularLocation>
</comment>
<dbReference type="SUPFAM" id="SSF52343">
    <property type="entry name" value="Ferredoxin reductase-like, C-terminal NADP-linked domain"/>
    <property type="match status" value="1"/>
</dbReference>
<gene>
    <name evidence="11" type="ORF">PVAG01_11049</name>
</gene>
<evidence type="ECO:0000256" key="5">
    <source>
        <dbReference type="ARBA" id="ARBA00022827"/>
    </source>
</evidence>
<evidence type="ECO:0000256" key="7">
    <source>
        <dbReference type="ARBA" id="ARBA00023136"/>
    </source>
</evidence>
<evidence type="ECO:0000256" key="3">
    <source>
        <dbReference type="ARBA" id="ARBA00006105"/>
    </source>
</evidence>
<feature type="region of interest" description="Disordered" evidence="8">
    <location>
        <begin position="35"/>
        <end position="75"/>
    </location>
</feature>
<comment type="similarity">
    <text evidence="3">Belongs to the flavoprotein pyridine nucleotide cytochrome reductase family.</text>
</comment>
<dbReference type="SUPFAM" id="SSF63380">
    <property type="entry name" value="Riboflavin synthase domain-like"/>
    <property type="match status" value="1"/>
</dbReference>
<dbReference type="PANTHER" id="PTHR19370:SF189">
    <property type="entry name" value="CYTOCHROME C MITOCHONDRIAL IMPORT FACTOR CYC2"/>
    <property type="match status" value="1"/>
</dbReference>
<dbReference type="Pfam" id="PF00175">
    <property type="entry name" value="NAD_binding_1"/>
    <property type="match status" value="1"/>
</dbReference>
<dbReference type="PANTHER" id="PTHR19370">
    <property type="entry name" value="NADH-CYTOCHROME B5 REDUCTASE"/>
    <property type="match status" value="1"/>
</dbReference>
<dbReference type="PROSITE" id="PS51384">
    <property type="entry name" value="FAD_FR"/>
    <property type="match status" value="1"/>
</dbReference>
<proteinExistence type="inferred from homology"/>
<evidence type="ECO:0000259" key="10">
    <source>
        <dbReference type="PROSITE" id="PS51384"/>
    </source>
</evidence>
<keyword evidence="12" id="KW-1185">Reference proteome</keyword>
<dbReference type="PRINTS" id="PR00406">
    <property type="entry name" value="CYTB5RDTASE"/>
</dbReference>
<dbReference type="Proteomes" id="UP001629113">
    <property type="component" value="Unassembled WGS sequence"/>
</dbReference>
<dbReference type="Gene3D" id="2.40.30.10">
    <property type="entry name" value="Translation factors"/>
    <property type="match status" value="1"/>
</dbReference>
<protein>
    <submittedName>
        <fullName evidence="11">Oxidoreductase FAD-binding domain-containing protein</fullName>
    </submittedName>
</protein>
<dbReference type="InterPro" id="IPR039261">
    <property type="entry name" value="FNR_nucleotide-bd"/>
</dbReference>
<keyword evidence="9" id="KW-1133">Transmembrane helix</keyword>
<keyword evidence="5" id="KW-0274">FAD</keyword>
<dbReference type="EMBL" id="JBFCZG010000010">
    <property type="protein sequence ID" value="KAL3418039.1"/>
    <property type="molecule type" value="Genomic_DNA"/>
</dbReference>
<name>A0ABR4P3Z8_9HELO</name>
<dbReference type="InterPro" id="IPR017938">
    <property type="entry name" value="Riboflavin_synthase-like_b-brl"/>
</dbReference>
<comment type="caution">
    <text evidence="11">The sequence shown here is derived from an EMBL/GenBank/DDBJ whole genome shotgun (WGS) entry which is preliminary data.</text>
</comment>
<accession>A0ABR4P3Z8</accession>
<dbReference type="Pfam" id="PF00970">
    <property type="entry name" value="FAD_binding_6"/>
    <property type="match status" value="1"/>
</dbReference>
<evidence type="ECO:0000313" key="11">
    <source>
        <dbReference type="EMBL" id="KAL3418039.1"/>
    </source>
</evidence>
<feature type="compositionally biased region" description="Low complexity" evidence="8">
    <location>
        <begin position="45"/>
        <end position="60"/>
    </location>
</feature>
<evidence type="ECO:0000256" key="9">
    <source>
        <dbReference type="SAM" id="Phobius"/>
    </source>
</evidence>
<dbReference type="CDD" id="cd06183">
    <property type="entry name" value="cyt_b5_reduct_like"/>
    <property type="match status" value="1"/>
</dbReference>
<feature type="domain" description="FAD-binding FR-type" evidence="10">
    <location>
        <begin position="114"/>
        <end position="223"/>
    </location>
</feature>